<proteinExistence type="predicted"/>
<feature type="region of interest" description="Disordered" evidence="1">
    <location>
        <begin position="25"/>
        <end position="55"/>
    </location>
</feature>
<dbReference type="Proteomes" id="UP000053424">
    <property type="component" value="Unassembled WGS sequence"/>
</dbReference>
<reference evidence="3" key="2">
    <citation type="submission" date="2015-01" db="EMBL/GenBank/DDBJ databases">
        <title>Evolutionary Origins and Diversification of the Mycorrhizal Mutualists.</title>
        <authorList>
            <consortium name="DOE Joint Genome Institute"/>
            <consortium name="Mycorrhizal Genomics Consortium"/>
            <person name="Kohler A."/>
            <person name="Kuo A."/>
            <person name="Nagy L.G."/>
            <person name="Floudas D."/>
            <person name="Copeland A."/>
            <person name="Barry K.W."/>
            <person name="Cichocki N."/>
            <person name="Veneault-Fourrey C."/>
            <person name="LaButti K."/>
            <person name="Lindquist E.A."/>
            <person name="Lipzen A."/>
            <person name="Lundell T."/>
            <person name="Morin E."/>
            <person name="Murat C."/>
            <person name="Riley R."/>
            <person name="Ohm R."/>
            <person name="Sun H."/>
            <person name="Tunlid A."/>
            <person name="Henrissat B."/>
            <person name="Grigoriev I.V."/>
            <person name="Hibbett D.S."/>
            <person name="Martin F."/>
        </authorList>
    </citation>
    <scope>NUCLEOTIDE SEQUENCE [LARGE SCALE GENOMIC DNA]</scope>
    <source>
        <strain evidence="3">h7</strain>
    </source>
</reference>
<keyword evidence="3" id="KW-1185">Reference proteome</keyword>
<feature type="region of interest" description="Disordered" evidence="1">
    <location>
        <begin position="130"/>
        <end position="219"/>
    </location>
</feature>
<sequence length="294" mass="32141">MVSSDSLFHALPKVLQTIIDEAFIATGPPRPSTSGGSNGDGGGFLLEDNEPEGPDHIPLDLIPAALQRLDLPPDDPEVLAVFRNAASGWTSSSLDSHGLSHAQETYVGRDDWRSVCAVLLESRAADFANGKSLSTSSHSPRVLGDDGDDEDASMTDDYVEDSQSDLEQEDSDEEYQDDAGMRSSRRRRNRTATTGSRRSLSPPARLSEKKPGQPTSRQRQTCLNTFSLFFPEIPSQGLGKLKITVADIQRVATLLGEKLKAEEMLEMLEMFSTSPDKSMDFDDFTRMMIVAKLA</sequence>
<dbReference type="EMBL" id="KN831774">
    <property type="protein sequence ID" value="KIM44360.1"/>
    <property type="molecule type" value="Genomic_DNA"/>
</dbReference>
<name>A0A0C3C655_HEBCY</name>
<evidence type="ECO:0000313" key="3">
    <source>
        <dbReference type="Proteomes" id="UP000053424"/>
    </source>
</evidence>
<accession>A0A0C3C655</accession>
<evidence type="ECO:0000313" key="2">
    <source>
        <dbReference type="EMBL" id="KIM44360.1"/>
    </source>
</evidence>
<dbReference type="AlphaFoldDB" id="A0A0C3C655"/>
<dbReference type="Gene3D" id="1.10.238.10">
    <property type="entry name" value="EF-hand"/>
    <property type="match status" value="1"/>
</dbReference>
<protein>
    <recommendedName>
        <fullName evidence="4">EF-hand domain-containing protein</fullName>
    </recommendedName>
</protein>
<dbReference type="OrthoDB" id="2530165at2759"/>
<feature type="compositionally biased region" description="Acidic residues" evidence="1">
    <location>
        <begin position="145"/>
        <end position="177"/>
    </location>
</feature>
<dbReference type="HOGENOM" id="CLU_047855_0_0_1"/>
<gene>
    <name evidence="2" type="ORF">M413DRAFT_379728</name>
</gene>
<organism evidence="2 3">
    <name type="scientific">Hebeloma cylindrosporum</name>
    <dbReference type="NCBI Taxonomy" id="76867"/>
    <lineage>
        <taxon>Eukaryota</taxon>
        <taxon>Fungi</taxon>
        <taxon>Dikarya</taxon>
        <taxon>Basidiomycota</taxon>
        <taxon>Agaricomycotina</taxon>
        <taxon>Agaricomycetes</taxon>
        <taxon>Agaricomycetidae</taxon>
        <taxon>Agaricales</taxon>
        <taxon>Agaricineae</taxon>
        <taxon>Hymenogastraceae</taxon>
        <taxon>Hebeloma</taxon>
    </lineage>
</organism>
<reference evidence="2 3" key="1">
    <citation type="submission" date="2014-04" db="EMBL/GenBank/DDBJ databases">
        <authorList>
            <consortium name="DOE Joint Genome Institute"/>
            <person name="Kuo A."/>
            <person name="Gay G."/>
            <person name="Dore J."/>
            <person name="Kohler A."/>
            <person name="Nagy L.G."/>
            <person name="Floudas D."/>
            <person name="Copeland A."/>
            <person name="Barry K.W."/>
            <person name="Cichocki N."/>
            <person name="Veneault-Fourrey C."/>
            <person name="LaButti K."/>
            <person name="Lindquist E.A."/>
            <person name="Lipzen A."/>
            <person name="Lundell T."/>
            <person name="Morin E."/>
            <person name="Murat C."/>
            <person name="Sun H."/>
            <person name="Tunlid A."/>
            <person name="Henrissat B."/>
            <person name="Grigoriev I.V."/>
            <person name="Hibbett D.S."/>
            <person name="Martin F."/>
            <person name="Nordberg H.P."/>
            <person name="Cantor M.N."/>
            <person name="Hua S.X."/>
        </authorList>
    </citation>
    <scope>NUCLEOTIDE SEQUENCE [LARGE SCALE GENOMIC DNA]</scope>
    <source>
        <strain evidence="3">h7</strain>
    </source>
</reference>
<feature type="compositionally biased region" description="Low complexity" evidence="1">
    <location>
        <begin position="191"/>
        <end position="205"/>
    </location>
</feature>
<dbReference type="InterPro" id="IPR011992">
    <property type="entry name" value="EF-hand-dom_pair"/>
</dbReference>
<evidence type="ECO:0000256" key="1">
    <source>
        <dbReference type="SAM" id="MobiDB-lite"/>
    </source>
</evidence>
<evidence type="ECO:0008006" key="4">
    <source>
        <dbReference type="Google" id="ProtNLM"/>
    </source>
</evidence>
<dbReference type="SUPFAM" id="SSF47473">
    <property type="entry name" value="EF-hand"/>
    <property type="match status" value="1"/>
</dbReference>